<dbReference type="RefSeq" id="XP_018742687.1">
    <property type="nucleotide sequence ID" value="XM_018903639.1"/>
</dbReference>
<dbReference type="KEGG" id="fvr:FVEG_14681"/>
<dbReference type="RefSeq" id="XP_018742684.1">
    <property type="nucleotide sequence ID" value="XM_018903635.1"/>
</dbReference>
<accession>W7LD29</accession>
<dbReference type="EMBL" id="DS022242">
    <property type="protein sequence ID" value="EWG36497.1"/>
    <property type="molecule type" value="Genomic_DNA"/>
</dbReference>
<dbReference type="EMBL" id="DS022242">
    <property type="protein sequence ID" value="EWG36501.1"/>
    <property type="molecule type" value="Genomic_DNA"/>
</dbReference>
<reference evidence="1" key="2">
    <citation type="submission" date="2013-11" db="EMBL/GenBank/DDBJ databases">
        <authorList>
            <consortium name="The Broad Institute Genome Sequencing Platform"/>
            <person name="Ma L.-J."/>
            <person name="Corby-Kistler H."/>
            <person name="Broz K."/>
            <person name="Gale L.R."/>
            <person name="Jonkers W."/>
            <person name="O'Donnell K."/>
            <person name="Ploetz R."/>
            <person name="Steinberg C."/>
            <person name="Schwartz D.C."/>
            <person name="VanEtten H."/>
            <person name="Zhou S."/>
            <person name="Young S.K."/>
            <person name="Zeng Q."/>
            <person name="Gargeya S."/>
            <person name="Fitzgerald M."/>
            <person name="Abouelleil A."/>
            <person name="Alvarado L."/>
            <person name="Chapman S.B."/>
            <person name="Gainer-Dewar J."/>
            <person name="Goldberg J."/>
            <person name="Griggs A."/>
            <person name="Gujja S."/>
            <person name="Hansen M."/>
            <person name="Howarth C."/>
            <person name="Imamovic A."/>
            <person name="Ireland A."/>
            <person name="Larimer J."/>
            <person name="McCowan C."/>
            <person name="Murphy C."/>
            <person name="Pearson M."/>
            <person name="Poon T.W."/>
            <person name="Priest M."/>
            <person name="Roberts A."/>
            <person name="Saif S."/>
            <person name="Shea T."/>
            <person name="Sykes S."/>
            <person name="Wortman J."/>
            <person name="Nusbaum C."/>
            <person name="Birren B."/>
        </authorList>
    </citation>
    <scope>NUCLEOTIDE SEQUENCE</scope>
    <source>
        <strain evidence="1">7600</strain>
    </source>
</reference>
<name>W7LD29_GIBM7</name>
<dbReference type="EMBL" id="DS022242">
    <property type="protein sequence ID" value="EWG36494.1"/>
    <property type="molecule type" value="Genomic_DNA"/>
</dbReference>
<proteinExistence type="predicted"/>
<dbReference type="RefSeq" id="XP_018742693.1">
    <property type="nucleotide sequence ID" value="XM_018903636.1"/>
</dbReference>
<evidence type="ECO:0000313" key="1">
    <source>
        <dbReference type="EMBL" id="EWG36501.1"/>
    </source>
</evidence>
<dbReference type="RefSeq" id="XP_018742692.1">
    <property type="nucleotide sequence ID" value="XM_018903644.1"/>
</dbReference>
<dbReference type="RefSeq" id="XP_018742686.1">
    <property type="nucleotide sequence ID" value="XM_018903638.1"/>
</dbReference>
<dbReference type="EMBL" id="DS022242">
    <property type="protein sequence ID" value="EWG36500.1"/>
    <property type="molecule type" value="Genomic_DNA"/>
</dbReference>
<sequence>MFHSVGGKTCVSQNLIPPFPHFRVGSGQVRTVATRIIGNIGQTKSDKRVPSLWVNWGYIAGSMDAILPSLRDSIKGATYKCLFQSSNEMVLLTAHSAVVAVPNVAKISKSTSHHFPSTGGRTLAVRSRLGN</sequence>
<dbReference type="EMBL" id="DS022242">
    <property type="protein sequence ID" value="EWG36496.1"/>
    <property type="molecule type" value="Genomic_DNA"/>
</dbReference>
<dbReference type="RefSeq" id="XP_018742690.1">
    <property type="nucleotide sequence ID" value="XM_018903642.1"/>
</dbReference>
<dbReference type="EMBL" id="DS022242">
    <property type="protein sequence ID" value="EWG36499.1"/>
    <property type="molecule type" value="Genomic_DNA"/>
</dbReference>
<dbReference type="EMBL" id="DS022242">
    <property type="protein sequence ID" value="EWG36493.1"/>
    <property type="molecule type" value="Genomic_DNA"/>
</dbReference>
<dbReference type="Proteomes" id="UP000009096">
    <property type="component" value="Chromosome 1"/>
</dbReference>
<dbReference type="GeneID" id="30071557"/>
<gene>
    <name evidence="1" type="ORF">FVEG_14681</name>
</gene>
<dbReference type="EMBL" id="DS022242">
    <property type="protein sequence ID" value="EWG36498.1"/>
    <property type="molecule type" value="Genomic_DNA"/>
</dbReference>
<dbReference type="RefSeq" id="XP_018742688.1">
    <property type="nucleotide sequence ID" value="XM_018903640.1"/>
</dbReference>
<dbReference type="RefSeq" id="XP_018742685.1">
    <property type="nucleotide sequence ID" value="XM_018903637.1"/>
</dbReference>
<evidence type="ECO:0000313" key="2">
    <source>
        <dbReference type="Proteomes" id="UP000009096"/>
    </source>
</evidence>
<dbReference type="RefSeq" id="XP_018742691.1">
    <property type="nucleotide sequence ID" value="XM_018903643.1"/>
</dbReference>
<reference evidence="1 2" key="1">
    <citation type="journal article" date="2010" name="Nature">
        <title>Comparative genomics reveals mobile pathogenicity chromosomes in Fusarium.</title>
        <authorList>
            <person name="Ma L.J."/>
            <person name="van der Does H.C."/>
            <person name="Borkovich K.A."/>
            <person name="Coleman J.J."/>
            <person name="Daboussi M.J."/>
            <person name="Di Pietro A."/>
            <person name="Dufresne M."/>
            <person name="Freitag M."/>
            <person name="Grabherr M."/>
            <person name="Henrissat B."/>
            <person name="Houterman P.M."/>
            <person name="Kang S."/>
            <person name="Shim W.B."/>
            <person name="Woloshuk C."/>
            <person name="Xie X."/>
            <person name="Xu J.R."/>
            <person name="Antoniw J."/>
            <person name="Baker S.E."/>
            <person name="Bluhm B.H."/>
            <person name="Breakspear A."/>
            <person name="Brown D.W."/>
            <person name="Butchko R.A."/>
            <person name="Chapman S."/>
            <person name="Coulson R."/>
            <person name="Coutinho P.M."/>
            <person name="Danchin E.G."/>
            <person name="Diener A."/>
            <person name="Gale L.R."/>
            <person name="Gardiner D.M."/>
            <person name="Goff S."/>
            <person name="Hammond-Kosack K.E."/>
            <person name="Hilburn K."/>
            <person name="Hua-Van A."/>
            <person name="Jonkers W."/>
            <person name="Kazan K."/>
            <person name="Kodira C.D."/>
            <person name="Koehrsen M."/>
            <person name="Kumar L."/>
            <person name="Lee Y.H."/>
            <person name="Li L."/>
            <person name="Manners J.M."/>
            <person name="Miranda-Saavedra D."/>
            <person name="Mukherjee M."/>
            <person name="Park G."/>
            <person name="Park J."/>
            <person name="Park S.Y."/>
            <person name="Proctor R.H."/>
            <person name="Regev A."/>
            <person name="Ruiz-Roldan M.C."/>
            <person name="Sain D."/>
            <person name="Sakthikumar S."/>
            <person name="Sykes S."/>
            <person name="Schwartz D.C."/>
            <person name="Turgeon B.G."/>
            <person name="Wapinski I."/>
            <person name="Yoder O."/>
            <person name="Young S."/>
            <person name="Zeng Q."/>
            <person name="Zhou S."/>
            <person name="Galagan J."/>
            <person name="Cuomo C.A."/>
            <person name="Kistler H.C."/>
            <person name="Rep M."/>
        </authorList>
    </citation>
    <scope>NUCLEOTIDE SEQUENCE [LARGE SCALE GENOMIC DNA]</scope>
    <source>
        <strain evidence="1">7600</strain>
        <strain evidence="2">M3125 / FGSC 7600</strain>
    </source>
</reference>
<protein>
    <submittedName>
        <fullName evidence="1">Uncharacterized protein</fullName>
    </submittedName>
</protein>
<dbReference type="AlphaFoldDB" id="W7LD29"/>
<organism evidence="1 2">
    <name type="scientific">Gibberella moniliformis (strain M3125 / FGSC 7600)</name>
    <name type="common">Maize ear and stalk rot fungus</name>
    <name type="synonym">Fusarium verticillioides</name>
    <dbReference type="NCBI Taxonomy" id="334819"/>
    <lineage>
        <taxon>Eukaryota</taxon>
        <taxon>Fungi</taxon>
        <taxon>Dikarya</taxon>
        <taxon>Ascomycota</taxon>
        <taxon>Pezizomycotina</taxon>
        <taxon>Sordariomycetes</taxon>
        <taxon>Hypocreomycetidae</taxon>
        <taxon>Hypocreales</taxon>
        <taxon>Nectriaceae</taxon>
        <taxon>Fusarium</taxon>
        <taxon>Fusarium fujikuroi species complex</taxon>
    </lineage>
</organism>
<dbReference type="VEuPathDB" id="FungiDB:FVEG_14681"/>
<dbReference type="EMBL" id="DS022242">
    <property type="protein sequence ID" value="EWG36492.1"/>
    <property type="molecule type" value="Genomic_DNA"/>
</dbReference>
<dbReference type="EMBL" id="DS022242">
    <property type="protein sequence ID" value="EWG36502.1"/>
    <property type="molecule type" value="Genomic_DNA"/>
</dbReference>
<dbReference type="RefSeq" id="XP_018742689.1">
    <property type="nucleotide sequence ID" value="XM_018903641.1"/>
</dbReference>
<dbReference type="EMBL" id="DS022242">
    <property type="protein sequence ID" value="EWG36495.1"/>
    <property type="molecule type" value="Genomic_DNA"/>
</dbReference>
<dbReference type="RefSeq" id="XP_018742683.1">
    <property type="nucleotide sequence ID" value="XM_018903634.1"/>
</dbReference>
<keyword evidence="2" id="KW-1185">Reference proteome</keyword>